<keyword evidence="2" id="KW-1185">Reference proteome</keyword>
<keyword evidence="1" id="KW-0812">Transmembrane</keyword>
<keyword evidence="1" id="KW-0472">Membrane</keyword>
<keyword evidence="1" id="KW-1133">Transmembrane helix</keyword>
<protein>
    <submittedName>
        <fullName evidence="3">Uncharacterized protein</fullName>
    </submittedName>
</protein>
<sequence length="121" mass="13739">MKLNNNTLVGKKSQIRLKDLVFQIFLMFLVIAGNIVVFLYQKGICRPVVQFLFRILYKLDSLLRKEASEMDYQHSGVVFFSTPINPASKTLRRNFIGNAISPIVDKSDNSWTPSNVTGISL</sequence>
<reference evidence="2" key="1">
    <citation type="submission" date="2014-07" db="EMBL/GenBank/DDBJ databases">
        <authorList>
            <person name="Martin A.A"/>
            <person name="De Silva N."/>
        </authorList>
    </citation>
    <scope>NUCLEOTIDE SEQUENCE</scope>
</reference>
<accession>A0A0K0EYH1</accession>
<proteinExistence type="predicted"/>
<dbReference type="Proteomes" id="UP000035680">
    <property type="component" value="Unassembled WGS sequence"/>
</dbReference>
<organism evidence="2 3">
    <name type="scientific">Strongyloides venezuelensis</name>
    <name type="common">Threadworm</name>
    <dbReference type="NCBI Taxonomy" id="75913"/>
    <lineage>
        <taxon>Eukaryota</taxon>
        <taxon>Metazoa</taxon>
        <taxon>Ecdysozoa</taxon>
        <taxon>Nematoda</taxon>
        <taxon>Chromadorea</taxon>
        <taxon>Rhabditida</taxon>
        <taxon>Tylenchina</taxon>
        <taxon>Panagrolaimomorpha</taxon>
        <taxon>Strongyloidoidea</taxon>
        <taxon>Strongyloididae</taxon>
        <taxon>Strongyloides</taxon>
    </lineage>
</organism>
<reference evidence="3" key="2">
    <citation type="submission" date="2015-08" db="UniProtKB">
        <authorList>
            <consortium name="WormBaseParasite"/>
        </authorList>
    </citation>
    <scope>IDENTIFICATION</scope>
</reference>
<dbReference type="AlphaFoldDB" id="A0A0K0EYH1"/>
<name>A0A0K0EYH1_STRVS</name>
<dbReference type="WBParaSite" id="SVE_0157900.1">
    <property type="protein sequence ID" value="SVE_0157900.1"/>
    <property type="gene ID" value="SVE_0157900"/>
</dbReference>
<evidence type="ECO:0000256" key="1">
    <source>
        <dbReference type="SAM" id="Phobius"/>
    </source>
</evidence>
<evidence type="ECO:0000313" key="2">
    <source>
        <dbReference type="Proteomes" id="UP000035680"/>
    </source>
</evidence>
<feature type="transmembrane region" description="Helical" evidence="1">
    <location>
        <begin position="20"/>
        <end position="40"/>
    </location>
</feature>
<evidence type="ECO:0000313" key="3">
    <source>
        <dbReference type="WBParaSite" id="SVE_0157900.1"/>
    </source>
</evidence>